<comment type="caution">
    <text evidence="1">The sequence shown here is derived from an EMBL/GenBank/DDBJ whole genome shotgun (WGS) entry which is preliminary data.</text>
</comment>
<protein>
    <submittedName>
        <fullName evidence="1">Uncharacterized protein</fullName>
    </submittedName>
</protein>
<dbReference type="AlphaFoldDB" id="A0A1N7RU34"/>
<dbReference type="Proteomes" id="UP000195569">
    <property type="component" value="Unassembled WGS sequence"/>
</dbReference>
<gene>
    <name evidence="1" type="ORF">BN2476_170030</name>
</gene>
<evidence type="ECO:0000313" key="2">
    <source>
        <dbReference type="Proteomes" id="UP000195569"/>
    </source>
</evidence>
<accession>A0A1N7RU34</accession>
<reference evidence="1" key="1">
    <citation type="submission" date="2016-12" db="EMBL/GenBank/DDBJ databases">
        <authorList>
            <person name="Moulin L."/>
        </authorList>
    </citation>
    <scope>NUCLEOTIDE SEQUENCE [LARGE SCALE GENOMIC DNA]</scope>
    <source>
        <strain evidence="1">STM 7183</strain>
    </source>
</reference>
<dbReference type="EMBL" id="CYGY02000017">
    <property type="protein sequence ID" value="SIT38232.1"/>
    <property type="molecule type" value="Genomic_DNA"/>
</dbReference>
<evidence type="ECO:0000313" key="1">
    <source>
        <dbReference type="EMBL" id="SIT38232.1"/>
    </source>
</evidence>
<organism evidence="1 2">
    <name type="scientific">Paraburkholderia piptadeniae</name>
    <dbReference type="NCBI Taxonomy" id="1701573"/>
    <lineage>
        <taxon>Bacteria</taxon>
        <taxon>Pseudomonadati</taxon>
        <taxon>Pseudomonadota</taxon>
        <taxon>Betaproteobacteria</taxon>
        <taxon>Burkholderiales</taxon>
        <taxon>Burkholderiaceae</taxon>
        <taxon>Paraburkholderia</taxon>
    </lineage>
</organism>
<name>A0A1N7RU34_9BURK</name>
<sequence length="74" mass="8007">MKCICVTTSARTATTAARKSSRRKTTNRPALRSVGLSWDIPAGFNALAFRMAIGSLDIFPVHRKGGIQLPLFCA</sequence>
<proteinExistence type="predicted"/>
<keyword evidence="2" id="KW-1185">Reference proteome</keyword>